<keyword evidence="23 25" id="KW-0472">Membrane</keyword>
<keyword evidence="13 25" id="KW-0999">Mitochondrion inner membrane</keyword>
<dbReference type="FunFam" id="1.20.210.10:FF:000001">
    <property type="entry name" value="Cytochrome c oxidase subunit 1"/>
    <property type="match status" value="1"/>
</dbReference>
<evidence type="ECO:0000256" key="10">
    <source>
        <dbReference type="ARBA" id="ARBA00022660"/>
    </source>
</evidence>
<evidence type="ECO:0000256" key="14">
    <source>
        <dbReference type="ARBA" id="ARBA00022837"/>
    </source>
</evidence>
<keyword evidence="22 25" id="KW-0496">Mitochondrion</keyword>
<evidence type="ECO:0000256" key="25">
    <source>
        <dbReference type="RuleBase" id="RU000369"/>
    </source>
</evidence>
<feature type="transmembrane region" description="Helical" evidence="26">
    <location>
        <begin position="148"/>
        <end position="171"/>
    </location>
</feature>
<evidence type="ECO:0000256" key="11">
    <source>
        <dbReference type="ARBA" id="ARBA00022692"/>
    </source>
</evidence>
<dbReference type="GO" id="GO:0015990">
    <property type="term" value="P:electron transport coupled proton transport"/>
    <property type="evidence" value="ECO:0007669"/>
    <property type="project" value="TreeGrafter"/>
</dbReference>
<dbReference type="UniPathway" id="UPA00705"/>
<comment type="function">
    <text evidence="25">Component of the cytochrome c oxidase, the last enzyme in the mitochondrial electron transport chain which drives oxidative phosphorylation. The respiratory chain contains 3 multisubunit complexes succinate dehydrogenase (complex II, CII), ubiquinol-cytochrome c oxidoreductase (cytochrome b-c1 complex, complex III, CIII) and cytochrome c oxidase (complex IV, CIV), that cooperate to transfer electrons derived from NADH and succinate to molecular oxygen, creating an electrochemical gradient over the inner membrane that drives transmembrane transport and the ATP synthase. Cytochrome c oxidase is the component of the respiratory chain that catalyzes the reduction of oxygen to water. Electrons originating from reduced cytochrome c in the intermembrane space (IMS) are transferred via the dinuclear copper A center (CU(A)) of subunit 2 and heme A of subunit 1 to the active site in subunit 1, a binuclear center (BNC) formed by heme A3 and copper B (CU(B)). The BNC reduces molecular oxygen to 2 water molecules using 4 electrons from cytochrome c in the IMS and 4 protons from the mitochondrial matrix.</text>
</comment>
<dbReference type="GO" id="GO:0046872">
    <property type="term" value="F:metal ion binding"/>
    <property type="evidence" value="ECO:0007669"/>
    <property type="project" value="UniProtKB-KW"/>
</dbReference>
<keyword evidence="15" id="KW-0460">Magnesium</keyword>
<evidence type="ECO:0000256" key="15">
    <source>
        <dbReference type="ARBA" id="ARBA00022842"/>
    </source>
</evidence>
<evidence type="ECO:0000256" key="17">
    <source>
        <dbReference type="ARBA" id="ARBA00022982"/>
    </source>
</evidence>
<dbReference type="PROSITE" id="PS00077">
    <property type="entry name" value="COX1_CUB"/>
    <property type="match status" value="1"/>
</dbReference>
<dbReference type="GO" id="GO:0045277">
    <property type="term" value="C:respiratory chain complex IV"/>
    <property type="evidence" value="ECO:0007669"/>
    <property type="project" value="InterPro"/>
</dbReference>
<name>S4V1Q7_9NEOB</name>
<comment type="similarity">
    <text evidence="5 25">Belongs to the heme-copper respiratory oxidase family.</text>
</comment>
<keyword evidence="20 25" id="KW-0186">Copper</keyword>
<keyword evidence="14" id="KW-0106">Calcium</keyword>
<keyword evidence="12 25" id="KW-0479">Metal-binding</keyword>
<feature type="transmembrane region" description="Helical" evidence="26">
    <location>
        <begin position="450"/>
        <end position="473"/>
    </location>
</feature>
<dbReference type="EMBL" id="JX564876">
    <property type="protein sequence ID" value="AGN71317.1"/>
    <property type="molecule type" value="Genomic_DNA"/>
</dbReference>
<keyword evidence="16" id="KW-1278">Translocase</keyword>
<dbReference type="GO" id="GO:0004129">
    <property type="term" value="F:cytochrome-c oxidase activity"/>
    <property type="evidence" value="ECO:0007669"/>
    <property type="project" value="UniProtKB-EC"/>
</dbReference>
<dbReference type="PANTHER" id="PTHR10422">
    <property type="entry name" value="CYTOCHROME C OXIDASE SUBUNIT 1"/>
    <property type="match status" value="1"/>
</dbReference>
<gene>
    <name evidence="28" type="primary">COX1</name>
</gene>
<organism evidence="28">
    <name type="scientific">Leptophryne borbonica</name>
    <name type="common">Java tree toad</name>
    <dbReference type="NCBI Taxonomy" id="420446"/>
    <lineage>
        <taxon>Eukaryota</taxon>
        <taxon>Metazoa</taxon>
        <taxon>Chordata</taxon>
        <taxon>Craniata</taxon>
        <taxon>Vertebrata</taxon>
        <taxon>Euteleostomi</taxon>
        <taxon>Amphibia</taxon>
        <taxon>Batrachia</taxon>
        <taxon>Anura</taxon>
        <taxon>Neobatrachia</taxon>
        <taxon>Hyloidea</taxon>
        <taxon>Bufonidae</taxon>
        <taxon>Leptophryne</taxon>
    </lineage>
</organism>
<keyword evidence="18 26" id="KW-1133">Transmembrane helix</keyword>
<dbReference type="EC" id="7.1.1.9" evidence="6 25"/>
<evidence type="ECO:0000256" key="2">
    <source>
        <dbReference type="ARBA" id="ARBA00001971"/>
    </source>
</evidence>
<keyword evidence="17 25" id="KW-0249">Electron transport</keyword>
<evidence type="ECO:0000256" key="24">
    <source>
        <dbReference type="ARBA" id="ARBA00049512"/>
    </source>
</evidence>
<dbReference type="InterPro" id="IPR000883">
    <property type="entry name" value="Cyt_C_Oxase_1"/>
</dbReference>
<evidence type="ECO:0000256" key="12">
    <source>
        <dbReference type="ARBA" id="ARBA00022723"/>
    </source>
</evidence>
<dbReference type="InterPro" id="IPR023615">
    <property type="entry name" value="Cyt_c_Oxase_su1_BS"/>
</dbReference>
<dbReference type="GO" id="GO:0020037">
    <property type="term" value="F:heme binding"/>
    <property type="evidence" value="ECO:0007669"/>
    <property type="project" value="InterPro"/>
</dbReference>
<feature type="transmembrane region" description="Helical" evidence="26">
    <location>
        <begin position="16"/>
        <end position="37"/>
    </location>
</feature>
<reference evidence="28" key="1">
    <citation type="journal article" date="2013" name="Mol. Biol. Evol.">
        <title>Efficient Sequencing of Anuran mtDNAs and a Mitogenomic Exploration of the Phylogeny and Evolution of Frogs.</title>
        <authorList>
            <person name="Zhang P."/>
            <person name="Liang D."/>
            <person name="Mao R.L."/>
            <person name="Hillis D.M."/>
            <person name="Wake D.B."/>
            <person name="Cannatella D.C."/>
        </authorList>
    </citation>
    <scope>NUCLEOTIDE SEQUENCE</scope>
</reference>
<evidence type="ECO:0000256" key="18">
    <source>
        <dbReference type="ARBA" id="ARBA00022989"/>
    </source>
</evidence>
<evidence type="ECO:0000256" key="26">
    <source>
        <dbReference type="SAM" id="Phobius"/>
    </source>
</evidence>
<dbReference type="Gene3D" id="1.20.210.10">
    <property type="entry name" value="Cytochrome c oxidase-like, subunit I domain"/>
    <property type="match status" value="1"/>
</dbReference>
<comment type="pathway">
    <text evidence="4 25">Energy metabolism; oxidative phosphorylation.</text>
</comment>
<feature type="transmembrane region" description="Helical" evidence="26">
    <location>
        <begin position="268"/>
        <end position="291"/>
    </location>
</feature>
<keyword evidence="10 25" id="KW-0679">Respiratory chain</keyword>
<evidence type="ECO:0000313" key="28">
    <source>
        <dbReference type="EMBL" id="AGN71317.1"/>
    </source>
</evidence>
<keyword evidence="21" id="KW-0915">Sodium</keyword>
<keyword evidence="8 25" id="KW-0813">Transport</keyword>
<dbReference type="CDD" id="cd01663">
    <property type="entry name" value="Cyt_c_Oxidase_I"/>
    <property type="match status" value="1"/>
</dbReference>
<feature type="transmembrane region" description="Helical" evidence="26">
    <location>
        <begin position="57"/>
        <end position="83"/>
    </location>
</feature>
<evidence type="ECO:0000256" key="16">
    <source>
        <dbReference type="ARBA" id="ARBA00022967"/>
    </source>
</evidence>
<comment type="cofactor">
    <cofactor evidence="1">
        <name>Cu cation</name>
        <dbReference type="ChEBI" id="CHEBI:23378"/>
    </cofactor>
</comment>
<feature type="transmembrane region" description="Helical" evidence="26">
    <location>
        <begin position="183"/>
        <end position="210"/>
    </location>
</feature>
<feature type="transmembrane region" description="Helical" evidence="26">
    <location>
        <begin position="303"/>
        <end position="326"/>
    </location>
</feature>
<evidence type="ECO:0000256" key="9">
    <source>
        <dbReference type="ARBA" id="ARBA00022617"/>
    </source>
</evidence>
<dbReference type="SUPFAM" id="SSF81442">
    <property type="entry name" value="Cytochrome c oxidase subunit I-like"/>
    <property type="match status" value="1"/>
</dbReference>
<dbReference type="GO" id="GO:0006123">
    <property type="term" value="P:mitochondrial electron transport, cytochrome c to oxygen"/>
    <property type="evidence" value="ECO:0007669"/>
    <property type="project" value="TreeGrafter"/>
</dbReference>
<dbReference type="PROSITE" id="PS50855">
    <property type="entry name" value="COX1"/>
    <property type="match status" value="1"/>
</dbReference>
<evidence type="ECO:0000256" key="20">
    <source>
        <dbReference type="ARBA" id="ARBA00023008"/>
    </source>
</evidence>
<evidence type="ECO:0000256" key="3">
    <source>
        <dbReference type="ARBA" id="ARBA00004448"/>
    </source>
</evidence>
<evidence type="ECO:0000256" key="6">
    <source>
        <dbReference type="ARBA" id="ARBA00012949"/>
    </source>
</evidence>
<evidence type="ECO:0000256" key="19">
    <source>
        <dbReference type="ARBA" id="ARBA00023004"/>
    </source>
</evidence>
<feature type="transmembrane region" description="Helical" evidence="26">
    <location>
        <begin position="104"/>
        <end position="128"/>
    </location>
</feature>
<evidence type="ECO:0000256" key="13">
    <source>
        <dbReference type="ARBA" id="ARBA00022792"/>
    </source>
</evidence>
<keyword evidence="19 25" id="KW-0408">Iron</keyword>
<feature type="transmembrane region" description="Helical" evidence="26">
    <location>
        <begin position="338"/>
        <end position="359"/>
    </location>
</feature>
<evidence type="ECO:0000259" key="27">
    <source>
        <dbReference type="PROSITE" id="PS50855"/>
    </source>
</evidence>
<feature type="domain" description="Cytochrome oxidase subunit I profile" evidence="27">
    <location>
        <begin position="1"/>
        <end position="511"/>
    </location>
</feature>
<feature type="transmembrane region" description="Helical" evidence="26">
    <location>
        <begin position="412"/>
        <end position="430"/>
    </location>
</feature>
<evidence type="ECO:0000256" key="23">
    <source>
        <dbReference type="ARBA" id="ARBA00023136"/>
    </source>
</evidence>
<dbReference type="InterPro" id="IPR033944">
    <property type="entry name" value="Cyt_c_oxase_su1_dom"/>
</dbReference>
<proteinExistence type="inferred from homology"/>
<evidence type="ECO:0000256" key="21">
    <source>
        <dbReference type="ARBA" id="ARBA00023053"/>
    </source>
</evidence>
<evidence type="ECO:0000256" key="1">
    <source>
        <dbReference type="ARBA" id="ARBA00001935"/>
    </source>
</evidence>
<comment type="catalytic activity">
    <reaction evidence="24">
        <text>4 Fe(II)-[cytochrome c] + O2 + 8 H(+)(in) = 4 Fe(III)-[cytochrome c] + 2 H2O + 4 H(+)(out)</text>
        <dbReference type="Rhea" id="RHEA:11436"/>
        <dbReference type="Rhea" id="RHEA-COMP:10350"/>
        <dbReference type="Rhea" id="RHEA-COMP:14399"/>
        <dbReference type="ChEBI" id="CHEBI:15377"/>
        <dbReference type="ChEBI" id="CHEBI:15378"/>
        <dbReference type="ChEBI" id="CHEBI:15379"/>
        <dbReference type="ChEBI" id="CHEBI:29033"/>
        <dbReference type="ChEBI" id="CHEBI:29034"/>
        <dbReference type="EC" id="7.1.1.9"/>
    </reaction>
    <physiologicalReaction direction="left-to-right" evidence="24">
        <dbReference type="Rhea" id="RHEA:11437"/>
    </physiologicalReaction>
</comment>
<evidence type="ECO:0000256" key="22">
    <source>
        <dbReference type="ARBA" id="ARBA00023128"/>
    </source>
</evidence>
<comment type="subcellular location">
    <subcellularLocation>
        <location evidence="3 25">Mitochondrion inner membrane</location>
        <topology evidence="3 25">Multi-pass membrane protein</topology>
    </subcellularLocation>
</comment>
<evidence type="ECO:0000256" key="8">
    <source>
        <dbReference type="ARBA" id="ARBA00022448"/>
    </source>
</evidence>
<dbReference type="InterPro" id="IPR023616">
    <property type="entry name" value="Cyt_c_oxase-like_su1_dom"/>
</dbReference>
<evidence type="ECO:0000256" key="5">
    <source>
        <dbReference type="ARBA" id="ARBA00009578"/>
    </source>
</evidence>
<protein>
    <recommendedName>
        <fullName evidence="7 25">Cytochrome c oxidase subunit 1</fullName>
        <ecNumber evidence="6 25">7.1.1.9</ecNumber>
    </recommendedName>
</protein>
<accession>S4V1Q7</accession>
<sequence>MMMTRWLFSTNHKDIGTLYFIFGAWAGMVGTALSLLIRAELSQPGSLLGDDQIYNVIVTAHAFVMIFFMVMPVLIGGFGNWLVPLMIGAPDMAFPRMNNMSFWLLPPSFLLLLASAGVEAGAGTGWTVYPPLAGNLAHAGPSVDLTIFSLHLAGISSILGAINFITTTLNMKPPSMTQYQTPLFVWSVLITAVLLLLSLPVLAAGITMLLTDRNLNTTFFDPAGGGDPILYQHLFWFFGHPEVYILILPGFGIISHVVTFYSSKKEPFGYMGMVWAMMSIGLLGFIVWAHHMFTTDLNVDTRAYFTSATMIIAIPTGVKVFSWLATIHGGVIKWDAPMLWALGFIFLFTVGGLTGIVLANSSLDIVLHDTYYVVAHFHYVLSMGAVFAIMAGFVHWFPLFTGYSLHETWAKIHFGVMFTGVNLTFFPQHFLGLAGMPRRYSDYPDAYTLWNTVSSIGSLISLVAVIIMMFIIWEAFSSKRLLIATSMTSTNVEWLYGSPPLHHTFEEASFS</sequence>
<dbReference type="AlphaFoldDB" id="S4V1Q7"/>
<dbReference type="InterPro" id="IPR036927">
    <property type="entry name" value="Cyt_c_oxase-like_su1_sf"/>
</dbReference>
<dbReference type="Pfam" id="PF00115">
    <property type="entry name" value="COX1"/>
    <property type="match status" value="1"/>
</dbReference>
<dbReference type="GO" id="GO:0005743">
    <property type="term" value="C:mitochondrial inner membrane"/>
    <property type="evidence" value="ECO:0007669"/>
    <property type="project" value="UniProtKB-SubCell"/>
</dbReference>
<feature type="transmembrane region" description="Helical" evidence="26">
    <location>
        <begin position="379"/>
        <end position="400"/>
    </location>
</feature>
<geneLocation type="mitochondrion" evidence="28"/>
<comment type="cofactor">
    <cofactor evidence="2">
        <name>heme</name>
        <dbReference type="ChEBI" id="CHEBI:30413"/>
    </cofactor>
</comment>
<dbReference type="PANTHER" id="PTHR10422:SF18">
    <property type="entry name" value="CYTOCHROME C OXIDASE SUBUNIT 1"/>
    <property type="match status" value="1"/>
</dbReference>
<keyword evidence="9 25" id="KW-0349">Heme</keyword>
<feature type="transmembrane region" description="Helical" evidence="26">
    <location>
        <begin position="243"/>
        <end position="261"/>
    </location>
</feature>
<evidence type="ECO:0000256" key="7">
    <source>
        <dbReference type="ARBA" id="ARBA00015947"/>
    </source>
</evidence>
<keyword evidence="11 25" id="KW-0812">Transmembrane</keyword>
<dbReference type="PRINTS" id="PR01165">
    <property type="entry name" value="CYCOXIDASEI"/>
</dbReference>
<evidence type="ECO:0000256" key="4">
    <source>
        <dbReference type="ARBA" id="ARBA00004673"/>
    </source>
</evidence>